<reference evidence="1" key="1">
    <citation type="journal article" date="2015" name="Nature">
        <title>Complex archaea that bridge the gap between prokaryotes and eukaryotes.</title>
        <authorList>
            <person name="Spang A."/>
            <person name="Saw J.H."/>
            <person name="Jorgensen S.L."/>
            <person name="Zaremba-Niedzwiedzka K."/>
            <person name="Martijn J."/>
            <person name="Lind A.E."/>
            <person name="van Eijk R."/>
            <person name="Schleper C."/>
            <person name="Guy L."/>
            <person name="Ettema T.J."/>
        </authorList>
    </citation>
    <scope>NUCLEOTIDE SEQUENCE</scope>
</reference>
<feature type="non-terminal residue" evidence="1">
    <location>
        <position position="1"/>
    </location>
</feature>
<organism evidence="1">
    <name type="scientific">marine sediment metagenome</name>
    <dbReference type="NCBI Taxonomy" id="412755"/>
    <lineage>
        <taxon>unclassified sequences</taxon>
        <taxon>metagenomes</taxon>
        <taxon>ecological metagenomes</taxon>
    </lineage>
</organism>
<sequence length="911" mass="101562">GKPRQEFLREARTAIEGLGHDGIIINISKFGDIDVSGKSAKRLIEISGATQTVEFSPAQPITEDAVPDFEADLANNLKVVNMSTKSKSIAGKILDSSTEKLTDISGNIALGIARAEDALGFMGKTGLKVQKDFREISFRTAVNVGNTSQNIKPWTKGLTKEEKTIVAKLIDQAIPKQGQPQRLIVRAEKIKAELDVIQNEAKAVGLRQTELTGRAFPQVLNKEGVEFLEEAERDGPKSDRIFAWAQNKVSDGKFDNVDDAIIALQRYRSQRLSGKEGYIEGIRTLNIDNDFRKWNLDRIIQGTVKSSWEKIEAARQWGTTKDGDFKRIKVDIEKIRIDVGKDQANALETYIDAQYGKSKANSTFVKWARGARVVQFAGKLAFSPLTITRNMLDRYSKGLAHGTVATNVRATIKYPPFLNTWMKSSQLIEDQMVRRGAVLGHGHLSEGVTTAEGIIPLIAKPFALSERGNQTYIALVKKIQLETDVKRLMELEGRQGSASKMFDRLTTIVGSSQQATRSRALTSLTNEQLAESMIQGQIPDNVMAEVLHRTVTDSAFPLTLASKRLWWGSRPEFQVATQFKVWAADQTRFIYKDVLQYGFQTGDYSRLSRFIIGTWIAGELYNIVRDELLNKDESVLSKLKGGTKTEIALAIRDDLIDGGIVGFLADFTYGIGDWAAGPTINTISNALAAPFEAQGAATFIDAQKKFLLNDIPALKQAQGIIDNLDSIFDENNLTEDYARWQGRSFDFRRKQGDKISSNLFLRSLRGVPQKRVTERSLSLEMVARQVLVGDYDDAAQHIKRVMRATDIDDLEGAVQSFIQSMKNNSPFGNISQEKLPLFITQFSAKEAVKGINLQKQWLIGYAESLKIAFNELKAEGFKEDVKAKAEAYKEKMGPVIEKAKVRLKEIREELK</sequence>
<protein>
    <recommendedName>
        <fullName evidence="2">Large polyvalent protein associated domain-containing protein</fullName>
    </recommendedName>
</protein>
<evidence type="ECO:0000313" key="1">
    <source>
        <dbReference type="EMBL" id="KKM77391.1"/>
    </source>
</evidence>
<accession>A0A0F9KRH0</accession>
<name>A0A0F9KRH0_9ZZZZ</name>
<proteinExistence type="predicted"/>
<gene>
    <name evidence="1" type="ORF">LCGC14_1370510</name>
</gene>
<dbReference type="EMBL" id="LAZR01008649">
    <property type="protein sequence ID" value="KKM77391.1"/>
    <property type="molecule type" value="Genomic_DNA"/>
</dbReference>
<evidence type="ECO:0008006" key="2">
    <source>
        <dbReference type="Google" id="ProtNLM"/>
    </source>
</evidence>
<comment type="caution">
    <text evidence="1">The sequence shown here is derived from an EMBL/GenBank/DDBJ whole genome shotgun (WGS) entry which is preliminary data.</text>
</comment>
<dbReference type="AlphaFoldDB" id="A0A0F9KRH0"/>